<organism evidence="2 3">
    <name type="scientific">Allacma fusca</name>
    <dbReference type="NCBI Taxonomy" id="39272"/>
    <lineage>
        <taxon>Eukaryota</taxon>
        <taxon>Metazoa</taxon>
        <taxon>Ecdysozoa</taxon>
        <taxon>Arthropoda</taxon>
        <taxon>Hexapoda</taxon>
        <taxon>Collembola</taxon>
        <taxon>Symphypleona</taxon>
        <taxon>Sminthuridae</taxon>
        <taxon>Allacma</taxon>
    </lineage>
</organism>
<reference evidence="2" key="1">
    <citation type="submission" date="2021-06" db="EMBL/GenBank/DDBJ databases">
        <authorList>
            <person name="Hodson N. C."/>
            <person name="Mongue J. A."/>
            <person name="Jaron S. K."/>
        </authorList>
    </citation>
    <scope>NUCLEOTIDE SEQUENCE</scope>
</reference>
<evidence type="ECO:0000256" key="1">
    <source>
        <dbReference type="SAM" id="Phobius"/>
    </source>
</evidence>
<evidence type="ECO:0000313" key="3">
    <source>
        <dbReference type="Proteomes" id="UP000708208"/>
    </source>
</evidence>
<keyword evidence="1" id="KW-0472">Membrane</keyword>
<feature type="transmembrane region" description="Helical" evidence="1">
    <location>
        <begin position="54"/>
        <end position="77"/>
    </location>
</feature>
<protein>
    <submittedName>
        <fullName evidence="2">Uncharacterized protein</fullName>
    </submittedName>
</protein>
<sequence length="88" mass="10222">MIGEHLEAQIKHTQTQIFEISLKDPNENKFAHLKMTNLAKNVMQWRWQLTGGRIFVINYNLIPTFIGVLMAFMTFMIQFEMSGKMAAS</sequence>
<keyword evidence="1" id="KW-0812">Transmembrane</keyword>
<keyword evidence="1" id="KW-1133">Transmembrane helix</keyword>
<proteinExistence type="predicted"/>
<name>A0A8J2Q3Q5_9HEXA</name>
<gene>
    <name evidence="2" type="ORF">AFUS01_LOCUS41935</name>
</gene>
<dbReference type="AlphaFoldDB" id="A0A8J2Q3Q5"/>
<dbReference type="Proteomes" id="UP000708208">
    <property type="component" value="Unassembled WGS sequence"/>
</dbReference>
<dbReference type="EMBL" id="CAJVCH010564075">
    <property type="protein sequence ID" value="CAG7832246.1"/>
    <property type="molecule type" value="Genomic_DNA"/>
</dbReference>
<accession>A0A8J2Q3Q5</accession>
<comment type="caution">
    <text evidence="2">The sequence shown here is derived from an EMBL/GenBank/DDBJ whole genome shotgun (WGS) entry which is preliminary data.</text>
</comment>
<keyword evidence="3" id="KW-1185">Reference proteome</keyword>
<evidence type="ECO:0000313" key="2">
    <source>
        <dbReference type="EMBL" id="CAG7832246.1"/>
    </source>
</evidence>